<dbReference type="PANTHER" id="PTHR42760">
    <property type="entry name" value="SHORT-CHAIN DEHYDROGENASES/REDUCTASES FAMILY MEMBER"/>
    <property type="match status" value="1"/>
</dbReference>
<dbReference type="GO" id="GO:0016616">
    <property type="term" value="F:oxidoreductase activity, acting on the CH-OH group of donors, NAD or NADP as acceptor"/>
    <property type="evidence" value="ECO:0007669"/>
    <property type="project" value="TreeGrafter"/>
</dbReference>
<sequence length="257" mass="26217">METQKSRVAVVTGGSSGIGLATVSTLLGRGHRVAFFGQNEEHVRTAQEELSARFGAGNLLARTVDLAKGAQIDQFFQAVEDHWSAPEILVCNAGISPKGPAGPVSFSEMPLAEWNAVLCVNLTGSMLCCQAVLAKMRGMGFGRIVFVGSIAGRTVPKVAGTAYAASKAALAGLARSLVAASAGHGITVNVVAPGRIMTAMTGPAESAVNQAALARIPARRFGTPDDVAAAIGFLASDQAGFINGAILDVNGGEFAPP</sequence>
<dbReference type="PRINTS" id="PR00080">
    <property type="entry name" value="SDRFAMILY"/>
</dbReference>
<dbReference type="OrthoDB" id="9779623at2"/>
<keyword evidence="4" id="KW-1185">Reference proteome</keyword>
<dbReference type="PRINTS" id="PR00081">
    <property type="entry name" value="GDHRDH"/>
</dbReference>
<evidence type="ECO:0000256" key="2">
    <source>
        <dbReference type="ARBA" id="ARBA00023002"/>
    </source>
</evidence>
<reference evidence="3 4" key="1">
    <citation type="submission" date="2015-11" db="EMBL/GenBank/DDBJ databases">
        <title>Draft genome sequence of Paramesorhizobium deserti A-3-E, a strain highly resistant to diverse beta-lactam antibiotics.</title>
        <authorList>
            <person name="Lv R."/>
            <person name="Yang X."/>
            <person name="Fang N."/>
            <person name="Guo J."/>
            <person name="Luo X."/>
            <person name="Peng F."/>
            <person name="Yang R."/>
            <person name="Cui Y."/>
            <person name="Fang C."/>
            <person name="Song Y."/>
        </authorList>
    </citation>
    <scope>NUCLEOTIDE SEQUENCE [LARGE SCALE GENOMIC DNA]</scope>
    <source>
        <strain evidence="3 4">A-3-E</strain>
    </source>
</reference>
<dbReference type="InterPro" id="IPR036291">
    <property type="entry name" value="NAD(P)-bd_dom_sf"/>
</dbReference>
<protein>
    <submittedName>
        <fullName evidence="3">3-ketoacyl-ACP reductase</fullName>
    </submittedName>
</protein>
<dbReference type="EMBL" id="LNTU01000001">
    <property type="protein sequence ID" value="KXF79431.1"/>
    <property type="molecule type" value="Genomic_DNA"/>
</dbReference>
<gene>
    <name evidence="3" type="ORF">ATN84_06970</name>
</gene>
<evidence type="ECO:0000256" key="1">
    <source>
        <dbReference type="ARBA" id="ARBA00006484"/>
    </source>
</evidence>
<accession>A0A135I1X0</accession>
<dbReference type="GO" id="GO:0030497">
    <property type="term" value="P:fatty acid elongation"/>
    <property type="evidence" value="ECO:0007669"/>
    <property type="project" value="TreeGrafter"/>
</dbReference>
<comment type="caution">
    <text evidence="3">The sequence shown here is derived from an EMBL/GenBank/DDBJ whole genome shotgun (WGS) entry which is preliminary data.</text>
</comment>
<dbReference type="PANTHER" id="PTHR42760:SF129">
    <property type="entry name" value="OXIDOREDUCTASE"/>
    <property type="match status" value="1"/>
</dbReference>
<dbReference type="Pfam" id="PF13561">
    <property type="entry name" value="adh_short_C2"/>
    <property type="match status" value="1"/>
</dbReference>
<evidence type="ECO:0000313" key="3">
    <source>
        <dbReference type="EMBL" id="KXF79431.1"/>
    </source>
</evidence>
<name>A0A135I1X0_9HYPH</name>
<proteinExistence type="inferred from homology"/>
<dbReference type="FunFam" id="3.40.50.720:FF:000173">
    <property type="entry name" value="3-oxoacyl-[acyl-carrier protein] reductase"/>
    <property type="match status" value="1"/>
</dbReference>
<dbReference type="RefSeq" id="WP_068880768.1">
    <property type="nucleotide sequence ID" value="NZ_LNTU01000001.1"/>
</dbReference>
<dbReference type="InterPro" id="IPR002347">
    <property type="entry name" value="SDR_fam"/>
</dbReference>
<dbReference type="SUPFAM" id="SSF51735">
    <property type="entry name" value="NAD(P)-binding Rossmann-fold domains"/>
    <property type="match status" value="1"/>
</dbReference>
<evidence type="ECO:0000313" key="4">
    <source>
        <dbReference type="Proteomes" id="UP000070107"/>
    </source>
</evidence>
<keyword evidence="2" id="KW-0560">Oxidoreductase</keyword>
<dbReference type="Proteomes" id="UP000070107">
    <property type="component" value="Unassembled WGS sequence"/>
</dbReference>
<comment type="similarity">
    <text evidence="1">Belongs to the short-chain dehydrogenases/reductases (SDR) family.</text>
</comment>
<dbReference type="AlphaFoldDB" id="A0A135I1X0"/>
<dbReference type="NCBIfam" id="NF009466">
    <property type="entry name" value="PRK12826.1-2"/>
    <property type="match status" value="1"/>
</dbReference>
<dbReference type="STRING" id="1494590.ATN84_06970"/>
<dbReference type="Gene3D" id="3.40.50.720">
    <property type="entry name" value="NAD(P)-binding Rossmann-like Domain"/>
    <property type="match status" value="1"/>
</dbReference>
<organism evidence="3 4">
    <name type="scientific">Paramesorhizobium deserti</name>
    <dbReference type="NCBI Taxonomy" id="1494590"/>
    <lineage>
        <taxon>Bacteria</taxon>
        <taxon>Pseudomonadati</taxon>
        <taxon>Pseudomonadota</taxon>
        <taxon>Alphaproteobacteria</taxon>
        <taxon>Hyphomicrobiales</taxon>
        <taxon>Phyllobacteriaceae</taxon>
        <taxon>Paramesorhizobium</taxon>
    </lineage>
</organism>